<organism evidence="1 2">
    <name type="scientific">Nyssa sinensis</name>
    <dbReference type="NCBI Taxonomy" id="561372"/>
    <lineage>
        <taxon>Eukaryota</taxon>
        <taxon>Viridiplantae</taxon>
        <taxon>Streptophyta</taxon>
        <taxon>Embryophyta</taxon>
        <taxon>Tracheophyta</taxon>
        <taxon>Spermatophyta</taxon>
        <taxon>Magnoliopsida</taxon>
        <taxon>eudicotyledons</taxon>
        <taxon>Gunneridae</taxon>
        <taxon>Pentapetalae</taxon>
        <taxon>asterids</taxon>
        <taxon>Cornales</taxon>
        <taxon>Nyssaceae</taxon>
        <taxon>Nyssa</taxon>
    </lineage>
</organism>
<proteinExistence type="predicted"/>
<evidence type="ECO:0000313" key="2">
    <source>
        <dbReference type="Proteomes" id="UP000325577"/>
    </source>
</evidence>
<reference evidence="1 2" key="1">
    <citation type="submission" date="2019-09" db="EMBL/GenBank/DDBJ databases">
        <title>A chromosome-level genome assembly of the Chinese tupelo Nyssa sinensis.</title>
        <authorList>
            <person name="Yang X."/>
            <person name="Kang M."/>
            <person name="Yang Y."/>
            <person name="Xiong H."/>
            <person name="Wang M."/>
            <person name="Zhang Z."/>
            <person name="Wang Z."/>
            <person name="Wu H."/>
            <person name="Ma T."/>
            <person name="Liu J."/>
            <person name="Xi Z."/>
        </authorList>
    </citation>
    <scope>NUCLEOTIDE SEQUENCE [LARGE SCALE GENOMIC DNA]</scope>
    <source>
        <strain evidence="1">J267</strain>
        <tissue evidence="1">Leaf</tissue>
    </source>
</reference>
<gene>
    <name evidence="1" type="ORF">F0562_016999</name>
</gene>
<dbReference type="Proteomes" id="UP000325577">
    <property type="component" value="Linkage Group LG8"/>
</dbReference>
<protein>
    <submittedName>
        <fullName evidence="1">Uncharacterized protein</fullName>
    </submittedName>
</protein>
<dbReference type="AlphaFoldDB" id="A0A5J4ZCX2"/>
<name>A0A5J4ZCX2_9ASTE</name>
<dbReference type="EMBL" id="CM018051">
    <property type="protein sequence ID" value="KAA8516495.1"/>
    <property type="molecule type" value="Genomic_DNA"/>
</dbReference>
<evidence type="ECO:0000313" key="1">
    <source>
        <dbReference type="EMBL" id="KAA8516495.1"/>
    </source>
</evidence>
<accession>A0A5J4ZCX2</accession>
<keyword evidence="2" id="KW-1185">Reference proteome</keyword>
<dbReference type="OrthoDB" id="21204at2759"/>
<sequence length="214" mass="23521">MATLSTLTPSQLSDLTNSIASLFHRHHRRLCTLLSSPTIFFLTLHHLHSLSLPHKSLLIARHLLSTLKHLTHFFPSNTTSPSYAATSIKLRDLDAVLLLLLFCELRQHDPDALETSPRNWRIILCDYVSDTMLTLSGIGVSNHAVLFQYIEVVAKCRRFVSVMGCGGKEGREVAASVAAVVALPVGGSDEWNWDGVCDIGTHVPVAGIGFRPTM</sequence>